<organism evidence="4 5">
    <name type="scientific">Sediminibacterium roseum</name>
    <dbReference type="NCBI Taxonomy" id="1978412"/>
    <lineage>
        <taxon>Bacteria</taxon>
        <taxon>Pseudomonadati</taxon>
        <taxon>Bacteroidota</taxon>
        <taxon>Chitinophagia</taxon>
        <taxon>Chitinophagales</taxon>
        <taxon>Chitinophagaceae</taxon>
        <taxon>Sediminibacterium</taxon>
    </lineage>
</organism>
<dbReference type="Proteomes" id="UP000753802">
    <property type="component" value="Unassembled WGS sequence"/>
</dbReference>
<sequence>MNRDLKNIDKLFHENLSAAGDQPPMHVWQGVEEALDSAAEQKNTRNEKRKRRLAFAAFFIVAAGVATWLWTANDEGDNGSTTATITTTLPGTPGQQVIKAQQPVLPSLVSAERNTTQPKPKENIVGPAAPHHPIQTSKTNKGSDDRLETGDAQPVTDAVVVSSGAGDKDDLPVRIVSASADSLAGAALHHGDINTGATLQSIEHGFADRSITGAGDSLQTAPTAVVTGQLKDGADKADAATKAAPVVRVKKPGKFSVTLFFAPDITTRNLEQNFGTFRDERKEELMRTEKNSEFDFTLGARVEYKLGKHFSLQSGISFSTNTIDIAKKTIFARVDDRDGSLKFRFNFSSGYAFFKPKTIAPPQFFGDSAQALSSTSTLHYINIPLALKYYIPLGKRFSLSAQAGIAARFITRQNIDAVYASNGFNEKGKTNEIQGLKTTYFNGVVGIGADYSFNNRIAFTVFPSFNFATTSINRDAPVKAYPNTLSLAAGMKFQL</sequence>
<dbReference type="EMBL" id="JAACJS010000015">
    <property type="protein sequence ID" value="NCI51494.1"/>
    <property type="molecule type" value="Genomic_DNA"/>
</dbReference>
<feature type="domain" description="Outer membrane protein beta-barrel" evidence="3">
    <location>
        <begin position="287"/>
        <end position="467"/>
    </location>
</feature>
<dbReference type="InterPro" id="IPR025665">
    <property type="entry name" value="Beta-barrel_OMP_2"/>
</dbReference>
<evidence type="ECO:0000256" key="2">
    <source>
        <dbReference type="SAM" id="Phobius"/>
    </source>
</evidence>
<proteinExistence type="predicted"/>
<reference evidence="4 5" key="1">
    <citation type="submission" date="2020-01" db="EMBL/GenBank/DDBJ databases">
        <title>Genome analysis.</title>
        <authorList>
            <person name="Wu S."/>
            <person name="Wang G."/>
        </authorList>
    </citation>
    <scope>NUCLEOTIDE SEQUENCE [LARGE SCALE GENOMIC DNA]</scope>
    <source>
        <strain evidence="4 5">SYL130</strain>
    </source>
</reference>
<keyword evidence="2" id="KW-0812">Transmembrane</keyword>
<evidence type="ECO:0000313" key="4">
    <source>
        <dbReference type="EMBL" id="NCI51494.1"/>
    </source>
</evidence>
<name>A0ABW9ZWH1_9BACT</name>
<evidence type="ECO:0000313" key="5">
    <source>
        <dbReference type="Proteomes" id="UP000753802"/>
    </source>
</evidence>
<keyword evidence="2" id="KW-0472">Membrane</keyword>
<comment type="caution">
    <text evidence="4">The sequence shown here is derived from an EMBL/GenBank/DDBJ whole genome shotgun (WGS) entry which is preliminary data.</text>
</comment>
<gene>
    <name evidence="4" type="ORF">GWC95_16310</name>
</gene>
<dbReference type="SUPFAM" id="SSF56925">
    <property type="entry name" value="OMPA-like"/>
    <property type="match status" value="1"/>
</dbReference>
<keyword evidence="2" id="KW-1133">Transmembrane helix</keyword>
<feature type="region of interest" description="Disordered" evidence="1">
    <location>
        <begin position="113"/>
        <end position="151"/>
    </location>
</feature>
<dbReference type="Pfam" id="PF13568">
    <property type="entry name" value="OMP_b-brl_2"/>
    <property type="match status" value="1"/>
</dbReference>
<dbReference type="InterPro" id="IPR011250">
    <property type="entry name" value="OMP/PagP_B-barrel"/>
</dbReference>
<evidence type="ECO:0000256" key="1">
    <source>
        <dbReference type="SAM" id="MobiDB-lite"/>
    </source>
</evidence>
<dbReference type="RefSeq" id="WP_161819775.1">
    <property type="nucleotide sequence ID" value="NZ_JAACJS010000015.1"/>
</dbReference>
<accession>A0ABW9ZWH1</accession>
<evidence type="ECO:0000259" key="3">
    <source>
        <dbReference type="Pfam" id="PF13568"/>
    </source>
</evidence>
<feature type="transmembrane region" description="Helical" evidence="2">
    <location>
        <begin position="53"/>
        <end position="71"/>
    </location>
</feature>
<protein>
    <submittedName>
        <fullName evidence="4">Outer membrane beta-barrel protein</fullName>
    </submittedName>
</protein>
<keyword evidence="5" id="KW-1185">Reference proteome</keyword>
<dbReference type="Gene3D" id="2.40.160.20">
    <property type="match status" value="1"/>
</dbReference>